<protein>
    <recommendedName>
        <fullName evidence="3">Type VI secretion system baseplate subunit TssF</fullName>
    </recommendedName>
</protein>
<gene>
    <name evidence="1" type="ordered locus">azo1308</name>
</gene>
<dbReference type="Proteomes" id="UP000002588">
    <property type="component" value="Chromosome"/>
</dbReference>
<dbReference type="STRING" id="62928.azo1308"/>
<evidence type="ECO:0000313" key="2">
    <source>
        <dbReference type="Proteomes" id="UP000002588"/>
    </source>
</evidence>
<sequence>MFDELLRYYETELGYLRELSGEFARRYPKIAGRLQLEGDQCEDPHVERLIEAFAFLGARIHRRLDDDLPEITASLLDALYPHFLQPVPSASIVQFELDPARPEVAGRYRIERGQMLLSPPVDDLACRFRTCYPVELYPLTVASARVVFTAVSAHLAAQAPDATAVLTLSLETQGGVDLGALQLDRLRFFLDGEPALTYLIHQLLLQHEAQPWVEDQGGRLQRLPRGALRPVGFARDEGLLAYDDRSFLGYRLLTEYFTLPEKFLFVDVTGLPALSGQRFRLHCPIRRYPGAERHTRLLESVEARHFRLGCTPVINLFPRAAEPVRVTHRRESYPIVVDARRPLGYEVIAIERVHYVERDDAGTRATEVPPLYGLNGAAEADAARFRWHARRDGSTRANDRGTEVSLHLVDARFSAVRPATEVLSLALLCSNRDLPERLPFGGGDAGPHTDFTLPGQAVVKRVRLLRKPTSSLRNPHRKGFQWRLVSHLSLNYLSIVSQGKGALQDILALYNPLDRPAARRHIEGIREVNSAPAVARLAGPDFISFVRGTGVDLVLDEEAFVGASAYLFASVLERFFALYCAPNSFVQLRYRCLNDEENVVQWPPRSGEAIVI</sequence>
<organism evidence="1 2">
    <name type="scientific">Azoarcus sp. (strain BH72)</name>
    <dbReference type="NCBI Taxonomy" id="418699"/>
    <lineage>
        <taxon>Bacteria</taxon>
        <taxon>Pseudomonadati</taxon>
        <taxon>Pseudomonadota</taxon>
        <taxon>Betaproteobacteria</taxon>
        <taxon>Rhodocyclales</taxon>
        <taxon>Zoogloeaceae</taxon>
        <taxon>Azoarcus</taxon>
    </lineage>
</organism>
<evidence type="ECO:0000313" key="1">
    <source>
        <dbReference type="EMBL" id="CAL93925.1"/>
    </source>
</evidence>
<dbReference type="NCBIfam" id="TIGR03359">
    <property type="entry name" value="VI_chp_6"/>
    <property type="match status" value="1"/>
</dbReference>
<dbReference type="eggNOG" id="COG3519">
    <property type="taxonomic scope" value="Bacteria"/>
</dbReference>
<dbReference type="KEGG" id="azo:azo1308"/>
<accession>A1K520</accession>
<dbReference type="PANTHER" id="PTHR35370:SF1">
    <property type="entry name" value="TYPE VI SECRETION SYSTEM COMPONENT TSSF1"/>
    <property type="match status" value="1"/>
</dbReference>
<keyword evidence="2" id="KW-1185">Reference proteome</keyword>
<dbReference type="RefSeq" id="WP_011765041.1">
    <property type="nucleotide sequence ID" value="NC_008702.1"/>
</dbReference>
<dbReference type="PANTHER" id="PTHR35370">
    <property type="entry name" value="CYTOPLASMIC PROTEIN-RELATED-RELATED"/>
    <property type="match status" value="1"/>
</dbReference>
<proteinExistence type="predicted"/>
<dbReference type="AlphaFoldDB" id="A1K520"/>
<dbReference type="PIRSF" id="PIRSF028304">
    <property type="entry name" value="UCP028304"/>
    <property type="match status" value="1"/>
</dbReference>
<dbReference type="InterPro" id="IPR010272">
    <property type="entry name" value="T6SS_TssF"/>
</dbReference>
<dbReference type="Pfam" id="PF05947">
    <property type="entry name" value="T6SS_TssF"/>
    <property type="match status" value="1"/>
</dbReference>
<name>A1K520_AZOSB</name>
<dbReference type="EMBL" id="AM406670">
    <property type="protein sequence ID" value="CAL93925.1"/>
    <property type="molecule type" value="Genomic_DNA"/>
</dbReference>
<reference evidence="1 2" key="1">
    <citation type="journal article" date="2006" name="Nat. Biotechnol.">
        <title>Complete genome of the mutualistic, N2-fixing grass endophyte Azoarcus sp. strain BH72.</title>
        <authorList>
            <person name="Krause A."/>
            <person name="Ramakumar A."/>
            <person name="Bartels D."/>
            <person name="Battistoni F."/>
            <person name="Bekel T."/>
            <person name="Boch J."/>
            <person name="Boehm M."/>
            <person name="Friedrich F."/>
            <person name="Hurek T."/>
            <person name="Krause L."/>
            <person name="Linke B."/>
            <person name="McHardy A.C."/>
            <person name="Sarkar A."/>
            <person name="Schneiker S."/>
            <person name="Syed A.A."/>
            <person name="Thauer R."/>
            <person name="Vorhoelter F.-J."/>
            <person name="Weidner S."/>
            <person name="Puehler A."/>
            <person name="Reinhold-Hurek B."/>
            <person name="Kaiser O."/>
            <person name="Goesmann A."/>
        </authorList>
    </citation>
    <scope>NUCLEOTIDE SEQUENCE [LARGE SCALE GENOMIC DNA]</scope>
    <source>
        <strain evidence="1 2">BH72</strain>
    </source>
</reference>
<evidence type="ECO:0008006" key="3">
    <source>
        <dbReference type="Google" id="ProtNLM"/>
    </source>
</evidence>
<dbReference type="HOGENOM" id="CLU_028593_2_0_4"/>